<dbReference type="Gene3D" id="3.30.300.70">
    <property type="entry name" value="RimP-like superfamily, N-terminal"/>
    <property type="match status" value="1"/>
</dbReference>
<gene>
    <name evidence="3" type="primary">rimP</name>
    <name evidence="6" type="ORF">HNR73_000381</name>
</gene>
<proteinExistence type="inferred from homology"/>
<dbReference type="GO" id="GO:0006412">
    <property type="term" value="P:translation"/>
    <property type="evidence" value="ECO:0007669"/>
    <property type="project" value="TreeGrafter"/>
</dbReference>
<comment type="similarity">
    <text evidence="3">Belongs to the RimP family.</text>
</comment>
<dbReference type="Proteomes" id="UP000548476">
    <property type="component" value="Unassembled WGS sequence"/>
</dbReference>
<dbReference type="InterPro" id="IPR035956">
    <property type="entry name" value="RimP_N_sf"/>
</dbReference>
<evidence type="ECO:0000313" key="7">
    <source>
        <dbReference type="Proteomes" id="UP000548476"/>
    </source>
</evidence>
<comment type="function">
    <text evidence="3">Required for maturation of 30S ribosomal subunits.</text>
</comment>
<dbReference type="SUPFAM" id="SSF74942">
    <property type="entry name" value="YhbC-like, C-terminal domain"/>
    <property type="match status" value="1"/>
</dbReference>
<keyword evidence="7" id="KW-1185">Reference proteome</keyword>
<dbReference type="Pfam" id="PF02576">
    <property type="entry name" value="RimP_N"/>
    <property type="match status" value="1"/>
</dbReference>
<dbReference type="PANTHER" id="PTHR33867:SF1">
    <property type="entry name" value="RIBOSOME MATURATION FACTOR RIMP"/>
    <property type="match status" value="1"/>
</dbReference>
<dbReference type="InterPro" id="IPR036847">
    <property type="entry name" value="RimP_C_sf"/>
</dbReference>
<dbReference type="AlphaFoldDB" id="A0A841FIS1"/>
<evidence type="ECO:0000256" key="3">
    <source>
        <dbReference type="HAMAP-Rule" id="MF_01077"/>
    </source>
</evidence>
<dbReference type="Pfam" id="PF17384">
    <property type="entry name" value="DUF150_C"/>
    <property type="match status" value="1"/>
</dbReference>
<dbReference type="GO" id="GO:0000028">
    <property type="term" value="P:ribosomal small subunit assembly"/>
    <property type="evidence" value="ECO:0007669"/>
    <property type="project" value="TreeGrafter"/>
</dbReference>
<organism evidence="6 7">
    <name type="scientific">Phytomonospora endophytica</name>
    <dbReference type="NCBI Taxonomy" id="714109"/>
    <lineage>
        <taxon>Bacteria</taxon>
        <taxon>Bacillati</taxon>
        <taxon>Actinomycetota</taxon>
        <taxon>Actinomycetes</taxon>
        <taxon>Micromonosporales</taxon>
        <taxon>Micromonosporaceae</taxon>
        <taxon>Phytomonospora</taxon>
    </lineage>
</organism>
<evidence type="ECO:0000259" key="5">
    <source>
        <dbReference type="Pfam" id="PF17384"/>
    </source>
</evidence>
<dbReference type="InterPro" id="IPR003728">
    <property type="entry name" value="Ribosome_maturation_RimP"/>
</dbReference>
<dbReference type="NCBIfam" id="NF000930">
    <property type="entry name" value="PRK00092.2-2"/>
    <property type="match status" value="1"/>
</dbReference>
<evidence type="ECO:0000256" key="1">
    <source>
        <dbReference type="ARBA" id="ARBA00022490"/>
    </source>
</evidence>
<comment type="caution">
    <text evidence="6">The sequence shown here is derived from an EMBL/GenBank/DDBJ whole genome shotgun (WGS) entry which is preliminary data.</text>
</comment>
<keyword evidence="2 3" id="KW-0690">Ribosome biogenesis</keyword>
<name>A0A841FIS1_9ACTN</name>
<keyword evidence="1 3" id="KW-0963">Cytoplasm</keyword>
<evidence type="ECO:0000256" key="2">
    <source>
        <dbReference type="ARBA" id="ARBA00022517"/>
    </source>
</evidence>
<dbReference type="SUPFAM" id="SSF75420">
    <property type="entry name" value="YhbC-like, N-terminal domain"/>
    <property type="match status" value="1"/>
</dbReference>
<dbReference type="PANTHER" id="PTHR33867">
    <property type="entry name" value="RIBOSOME MATURATION FACTOR RIMP"/>
    <property type="match status" value="1"/>
</dbReference>
<feature type="domain" description="Ribosome maturation factor RimP C-terminal" evidence="5">
    <location>
        <begin position="92"/>
        <end position="152"/>
    </location>
</feature>
<dbReference type="InterPro" id="IPR028998">
    <property type="entry name" value="RimP_C"/>
</dbReference>
<dbReference type="GO" id="GO:0005829">
    <property type="term" value="C:cytosol"/>
    <property type="evidence" value="ECO:0007669"/>
    <property type="project" value="TreeGrafter"/>
</dbReference>
<protein>
    <recommendedName>
        <fullName evidence="3">Ribosome maturation factor RimP</fullName>
    </recommendedName>
</protein>
<dbReference type="RefSeq" id="WP_260336853.1">
    <property type="nucleotide sequence ID" value="NZ_BONT01000039.1"/>
</dbReference>
<reference evidence="6 7" key="1">
    <citation type="submission" date="2020-08" db="EMBL/GenBank/DDBJ databases">
        <title>Genomic Encyclopedia of Type Strains, Phase IV (KMG-IV): sequencing the most valuable type-strain genomes for metagenomic binning, comparative biology and taxonomic classification.</title>
        <authorList>
            <person name="Goeker M."/>
        </authorList>
    </citation>
    <scope>NUCLEOTIDE SEQUENCE [LARGE SCALE GENOMIC DNA]</scope>
    <source>
        <strain evidence="6 7">YIM 65646</strain>
    </source>
</reference>
<evidence type="ECO:0000313" key="6">
    <source>
        <dbReference type="EMBL" id="MBB6032539.1"/>
    </source>
</evidence>
<dbReference type="CDD" id="cd01734">
    <property type="entry name" value="YlxS_C"/>
    <property type="match status" value="1"/>
</dbReference>
<accession>A0A841FIS1</accession>
<sequence length="163" mass="17542">MGDPTSDRLEAVIAPVVEDAGYDLEELKVSKAGRRSLVRLLVDRDGGINLDAVAEVSRLVSKALDEAEETGGPFAAGAYTLEVSSPGVDRPLTHPRHWRRNVGRLVSARIGDQTLTGRVKEADDRGVSLEVEGETSTVPYGELGAGRIQLEFSRSDAAEDEKE</sequence>
<evidence type="ECO:0000259" key="4">
    <source>
        <dbReference type="Pfam" id="PF02576"/>
    </source>
</evidence>
<dbReference type="EMBL" id="JACHGT010000001">
    <property type="protein sequence ID" value="MBB6032539.1"/>
    <property type="molecule type" value="Genomic_DNA"/>
</dbReference>
<feature type="domain" description="Ribosome maturation factor RimP N-terminal" evidence="4">
    <location>
        <begin position="13"/>
        <end position="89"/>
    </location>
</feature>
<comment type="subcellular location">
    <subcellularLocation>
        <location evidence="3">Cytoplasm</location>
    </subcellularLocation>
</comment>
<dbReference type="InterPro" id="IPR028989">
    <property type="entry name" value="RimP_N"/>
</dbReference>
<dbReference type="HAMAP" id="MF_01077">
    <property type="entry name" value="RimP"/>
    <property type="match status" value="1"/>
</dbReference>